<sequence length="153" mass="17500">MELMFKYKVEHTFYVEEGKTVNKFPVQNIAVEAEESWDYLNATSYDPNKYCESTGVLRHLDVASAATRKNFRMEERHRLSQLNSSSNNTARLVQPDSNQSTARNTVPGLRRNLPDIPNATTVEENTPELVNELIKRLNLGKNKSFIPKTRVGQ</sequence>
<name>A0AAV8VSJ6_9CUCU</name>
<accession>A0AAV8VSJ6</accession>
<organism evidence="2 3">
    <name type="scientific">Exocentrus adspersus</name>
    <dbReference type="NCBI Taxonomy" id="1586481"/>
    <lineage>
        <taxon>Eukaryota</taxon>
        <taxon>Metazoa</taxon>
        <taxon>Ecdysozoa</taxon>
        <taxon>Arthropoda</taxon>
        <taxon>Hexapoda</taxon>
        <taxon>Insecta</taxon>
        <taxon>Pterygota</taxon>
        <taxon>Neoptera</taxon>
        <taxon>Endopterygota</taxon>
        <taxon>Coleoptera</taxon>
        <taxon>Polyphaga</taxon>
        <taxon>Cucujiformia</taxon>
        <taxon>Chrysomeloidea</taxon>
        <taxon>Cerambycidae</taxon>
        <taxon>Lamiinae</taxon>
        <taxon>Acanthocinini</taxon>
        <taxon>Exocentrus</taxon>
    </lineage>
</organism>
<evidence type="ECO:0000313" key="2">
    <source>
        <dbReference type="EMBL" id="KAJ8917104.1"/>
    </source>
</evidence>
<evidence type="ECO:0000256" key="1">
    <source>
        <dbReference type="SAM" id="MobiDB-lite"/>
    </source>
</evidence>
<reference evidence="2 3" key="1">
    <citation type="journal article" date="2023" name="Insect Mol. Biol.">
        <title>Genome sequencing provides insights into the evolution of gene families encoding plant cell wall-degrading enzymes in longhorned beetles.</title>
        <authorList>
            <person name="Shin N.R."/>
            <person name="Okamura Y."/>
            <person name="Kirsch R."/>
            <person name="Pauchet Y."/>
        </authorList>
    </citation>
    <scope>NUCLEOTIDE SEQUENCE [LARGE SCALE GENOMIC DNA]</scope>
    <source>
        <strain evidence="2">EAD_L_NR</strain>
    </source>
</reference>
<dbReference type="EMBL" id="JANEYG010000035">
    <property type="protein sequence ID" value="KAJ8917104.1"/>
    <property type="molecule type" value="Genomic_DNA"/>
</dbReference>
<proteinExistence type="predicted"/>
<dbReference type="Proteomes" id="UP001159042">
    <property type="component" value="Unassembled WGS sequence"/>
</dbReference>
<feature type="compositionally biased region" description="Polar residues" evidence="1">
    <location>
        <begin position="80"/>
        <end position="104"/>
    </location>
</feature>
<gene>
    <name evidence="2" type="ORF">NQ315_012594</name>
</gene>
<evidence type="ECO:0000313" key="3">
    <source>
        <dbReference type="Proteomes" id="UP001159042"/>
    </source>
</evidence>
<dbReference type="AlphaFoldDB" id="A0AAV8VSJ6"/>
<feature type="region of interest" description="Disordered" evidence="1">
    <location>
        <begin position="79"/>
        <end position="120"/>
    </location>
</feature>
<protein>
    <submittedName>
        <fullName evidence="2">Uncharacterized protein</fullName>
    </submittedName>
</protein>
<comment type="caution">
    <text evidence="2">The sequence shown here is derived from an EMBL/GenBank/DDBJ whole genome shotgun (WGS) entry which is preliminary data.</text>
</comment>
<keyword evidence="3" id="KW-1185">Reference proteome</keyword>